<organism evidence="24">
    <name type="scientific">Prunus dulcis</name>
    <name type="common">Almond</name>
    <name type="synonym">Amygdalus dulcis</name>
    <dbReference type="NCBI Taxonomy" id="3755"/>
    <lineage>
        <taxon>Eukaryota</taxon>
        <taxon>Viridiplantae</taxon>
        <taxon>Streptophyta</taxon>
        <taxon>Embryophyta</taxon>
        <taxon>Tracheophyta</taxon>
        <taxon>Spermatophyta</taxon>
        <taxon>Magnoliopsida</taxon>
        <taxon>eudicotyledons</taxon>
        <taxon>Gunneridae</taxon>
        <taxon>Pentapetalae</taxon>
        <taxon>rosids</taxon>
        <taxon>fabids</taxon>
        <taxon>Rosales</taxon>
        <taxon>Rosaceae</taxon>
        <taxon>Amygdaloideae</taxon>
        <taxon>Amygdaleae</taxon>
        <taxon>Prunus</taxon>
    </lineage>
</organism>
<dbReference type="SMART" id="SM00369">
    <property type="entry name" value="LRR_TYP"/>
    <property type="match status" value="10"/>
</dbReference>
<dbReference type="Pfam" id="PF00069">
    <property type="entry name" value="Pkinase"/>
    <property type="match status" value="1"/>
</dbReference>
<comment type="catalytic activity">
    <reaction evidence="21">
        <text>L-seryl-[protein] + ATP = O-phospho-L-seryl-[protein] + ADP + H(+)</text>
        <dbReference type="Rhea" id="RHEA:17989"/>
        <dbReference type="Rhea" id="RHEA-COMP:9863"/>
        <dbReference type="Rhea" id="RHEA-COMP:11604"/>
        <dbReference type="ChEBI" id="CHEBI:15378"/>
        <dbReference type="ChEBI" id="CHEBI:29999"/>
        <dbReference type="ChEBI" id="CHEBI:30616"/>
        <dbReference type="ChEBI" id="CHEBI:83421"/>
        <dbReference type="ChEBI" id="CHEBI:456216"/>
        <dbReference type="EC" id="2.7.11.1"/>
    </reaction>
</comment>
<dbReference type="InterPro" id="IPR003591">
    <property type="entry name" value="Leu-rich_rpt_typical-subtyp"/>
</dbReference>
<evidence type="ECO:0000256" key="13">
    <source>
        <dbReference type="ARBA" id="ARBA00022777"/>
    </source>
</evidence>
<evidence type="ECO:0000256" key="6">
    <source>
        <dbReference type="ARBA" id="ARBA00022553"/>
    </source>
</evidence>
<evidence type="ECO:0000256" key="20">
    <source>
        <dbReference type="ARBA" id="ARBA00047899"/>
    </source>
</evidence>
<keyword evidence="16 22" id="KW-0472">Membrane</keyword>
<evidence type="ECO:0000256" key="10">
    <source>
        <dbReference type="ARBA" id="ARBA00022729"/>
    </source>
</evidence>
<dbReference type="InterPro" id="IPR011009">
    <property type="entry name" value="Kinase-like_dom_sf"/>
</dbReference>
<keyword evidence="8" id="KW-0808">Transferase</keyword>
<dbReference type="Gene3D" id="3.80.10.10">
    <property type="entry name" value="Ribonuclease Inhibitor"/>
    <property type="match status" value="5"/>
</dbReference>
<dbReference type="EC" id="2.7.11.1" evidence="3"/>
<keyword evidence="15 22" id="KW-1133">Transmembrane helix</keyword>
<evidence type="ECO:0000256" key="2">
    <source>
        <dbReference type="ARBA" id="ARBA00004479"/>
    </source>
</evidence>
<dbReference type="GO" id="GO:0016020">
    <property type="term" value="C:membrane"/>
    <property type="evidence" value="ECO:0007669"/>
    <property type="project" value="UniProtKB-SubCell"/>
</dbReference>
<dbReference type="SUPFAM" id="SSF56112">
    <property type="entry name" value="Protein kinase-like (PK-like)"/>
    <property type="match status" value="1"/>
</dbReference>
<keyword evidence="14" id="KW-0067">ATP-binding</keyword>
<dbReference type="GO" id="GO:0005524">
    <property type="term" value="F:ATP binding"/>
    <property type="evidence" value="ECO:0007669"/>
    <property type="project" value="UniProtKB-KW"/>
</dbReference>
<proteinExistence type="inferred from homology"/>
<evidence type="ECO:0000313" key="24">
    <source>
        <dbReference type="EMBL" id="BBH10150.1"/>
    </source>
</evidence>
<keyword evidence="18" id="KW-0325">Glycoprotein</keyword>
<dbReference type="AlphaFoldDB" id="A0A4Y1S0A2"/>
<dbReference type="PROSITE" id="PS50011">
    <property type="entry name" value="PROTEIN_KINASE_DOM"/>
    <property type="match status" value="1"/>
</dbReference>
<dbReference type="FunFam" id="3.30.200.20:FF:000309">
    <property type="entry name" value="Leucine-rich repeat receptor protein kinase MSP1"/>
    <property type="match status" value="1"/>
</dbReference>
<keyword evidence="5" id="KW-0723">Serine/threonine-protein kinase</keyword>
<dbReference type="FunFam" id="3.80.10.10:FF:000400">
    <property type="entry name" value="Nuclear pore complex protein NUP107"/>
    <property type="match status" value="2"/>
</dbReference>
<evidence type="ECO:0000256" key="15">
    <source>
        <dbReference type="ARBA" id="ARBA00022989"/>
    </source>
</evidence>
<keyword evidence="7" id="KW-0433">Leucine-rich repeat</keyword>
<evidence type="ECO:0000256" key="21">
    <source>
        <dbReference type="ARBA" id="ARBA00048679"/>
    </source>
</evidence>
<evidence type="ECO:0000256" key="12">
    <source>
        <dbReference type="ARBA" id="ARBA00022741"/>
    </source>
</evidence>
<dbReference type="EMBL" id="AP019304">
    <property type="protein sequence ID" value="BBH10150.1"/>
    <property type="molecule type" value="Genomic_DNA"/>
</dbReference>
<comment type="subcellular location">
    <subcellularLocation>
        <location evidence="2">Membrane</location>
        <topology evidence="2">Single-pass type I membrane protein</topology>
    </subcellularLocation>
    <subcellularLocation>
        <location evidence="1">Secreted</location>
        <location evidence="1">Cell wall</location>
    </subcellularLocation>
</comment>
<evidence type="ECO:0000256" key="11">
    <source>
        <dbReference type="ARBA" id="ARBA00022737"/>
    </source>
</evidence>
<dbReference type="FunFam" id="1.10.510.10:FF:000479">
    <property type="entry name" value="Leucine-rich repeat receptor-like protein kinase"/>
    <property type="match status" value="1"/>
</dbReference>
<evidence type="ECO:0000256" key="7">
    <source>
        <dbReference type="ARBA" id="ARBA00022614"/>
    </source>
</evidence>
<evidence type="ECO:0000259" key="23">
    <source>
        <dbReference type="PROSITE" id="PS50011"/>
    </source>
</evidence>
<dbReference type="InterPro" id="IPR000719">
    <property type="entry name" value="Prot_kinase_dom"/>
</dbReference>
<dbReference type="PROSITE" id="PS00109">
    <property type="entry name" value="PROTEIN_KINASE_TYR"/>
    <property type="match status" value="1"/>
</dbReference>
<keyword evidence="4" id="KW-0964">Secreted</keyword>
<comment type="catalytic activity">
    <reaction evidence="20">
        <text>L-threonyl-[protein] + ATP = O-phospho-L-threonyl-[protein] + ADP + H(+)</text>
        <dbReference type="Rhea" id="RHEA:46608"/>
        <dbReference type="Rhea" id="RHEA-COMP:11060"/>
        <dbReference type="Rhea" id="RHEA-COMP:11605"/>
        <dbReference type="ChEBI" id="CHEBI:15378"/>
        <dbReference type="ChEBI" id="CHEBI:30013"/>
        <dbReference type="ChEBI" id="CHEBI:30616"/>
        <dbReference type="ChEBI" id="CHEBI:61977"/>
        <dbReference type="ChEBI" id="CHEBI:456216"/>
        <dbReference type="EC" id="2.7.11.1"/>
    </reaction>
</comment>
<dbReference type="InterPro" id="IPR001611">
    <property type="entry name" value="Leu-rich_rpt"/>
</dbReference>
<evidence type="ECO:0000256" key="16">
    <source>
        <dbReference type="ARBA" id="ARBA00023136"/>
    </source>
</evidence>
<comment type="similarity">
    <text evidence="19">Belongs to the polygalacturonase-inhibiting protein family.</text>
</comment>
<evidence type="ECO:0000256" key="22">
    <source>
        <dbReference type="SAM" id="Phobius"/>
    </source>
</evidence>
<dbReference type="GO" id="GO:0004674">
    <property type="term" value="F:protein serine/threonine kinase activity"/>
    <property type="evidence" value="ECO:0007669"/>
    <property type="project" value="UniProtKB-KW"/>
</dbReference>
<keyword evidence="11" id="KW-0677">Repeat</keyword>
<protein>
    <recommendedName>
        <fullName evidence="3">non-specific serine/threonine protein kinase</fullName>
        <ecNumber evidence="3">2.7.11.1</ecNumber>
    </recommendedName>
</protein>
<dbReference type="FunFam" id="3.80.10.10:FF:000233">
    <property type="entry name" value="Leucine-rich repeat receptor-like protein kinase TDR"/>
    <property type="match status" value="1"/>
</dbReference>
<evidence type="ECO:0000256" key="19">
    <source>
        <dbReference type="ARBA" id="ARBA00038043"/>
    </source>
</evidence>
<evidence type="ECO:0000256" key="4">
    <source>
        <dbReference type="ARBA" id="ARBA00022512"/>
    </source>
</evidence>
<dbReference type="GO" id="GO:0009791">
    <property type="term" value="P:post-embryonic development"/>
    <property type="evidence" value="ECO:0007669"/>
    <property type="project" value="UniProtKB-ARBA"/>
</dbReference>
<feature type="transmembrane region" description="Helical" evidence="22">
    <location>
        <begin position="628"/>
        <end position="652"/>
    </location>
</feature>
<dbReference type="PRINTS" id="PR00019">
    <property type="entry name" value="LEURICHRPT"/>
</dbReference>
<evidence type="ECO:0000256" key="8">
    <source>
        <dbReference type="ARBA" id="ARBA00022679"/>
    </source>
</evidence>
<dbReference type="PANTHER" id="PTHR48005">
    <property type="entry name" value="LEUCINE RICH REPEAT KINASE 2"/>
    <property type="match status" value="1"/>
</dbReference>
<evidence type="ECO:0000256" key="5">
    <source>
        <dbReference type="ARBA" id="ARBA00022527"/>
    </source>
</evidence>
<feature type="domain" description="Protein kinase" evidence="23">
    <location>
        <begin position="694"/>
        <end position="980"/>
    </location>
</feature>
<dbReference type="InterPro" id="IPR008266">
    <property type="entry name" value="Tyr_kinase_AS"/>
</dbReference>
<evidence type="ECO:0000256" key="9">
    <source>
        <dbReference type="ARBA" id="ARBA00022692"/>
    </source>
</evidence>
<keyword evidence="17" id="KW-0675">Receptor</keyword>
<dbReference type="InterPro" id="IPR051420">
    <property type="entry name" value="Ser_Thr_Kinases_DiverseReg"/>
</dbReference>
<dbReference type="Gene3D" id="1.10.510.10">
    <property type="entry name" value="Transferase(Phosphotransferase) domain 1"/>
    <property type="match status" value="1"/>
</dbReference>
<keyword evidence="10" id="KW-0732">Signal</keyword>
<dbReference type="Pfam" id="PF00560">
    <property type="entry name" value="LRR_1"/>
    <property type="match status" value="10"/>
</dbReference>
<dbReference type="SUPFAM" id="SSF52058">
    <property type="entry name" value="L domain-like"/>
    <property type="match status" value="1"/>
</dbReference>
<name>A0A4Y1S0A2_PRUDU</name>
<keyword evidence="9 22" id="KW-0812">Transmembrane</keyword>
<dbReference type="PROSITE" id="PS51450">
    <property type="entry name" value="LRR"/>
    <property type="match status" value="1"/>
</dbReference>
<dbReference type="InterPro" id="IPR032675">
    <property type="entry name" value="LRR_dom_sf"/>
</dbReference>
<evidence type="ECO:0000256" key="3">
    <source>
        <dbReference type="ARBA" id="ARBA00012513"/>
    </source>
</evidence>
<keyword evidence="12" id="KW-0547">Nucleotide-binding</keyword>
<keyword evidence="4" id="KW-0134">Cell wall</keyword>
<dbReference type="SUPFAM" id="SSF52047">
    <property type="entry name" value="RNI-like"/>
    <property type="match status" value="2"/>
</dbReference>
<evidence type="ECO:0000256" key="14">
    <source>
        <dbReference type="ARBA" id="ARBA00022840"/>
    </source>
</evidence>
<evidence type="ECO:0000256" key="17">
    <source>
        <dbReference type="ARBA" id="ARBA00023170"/>
    </source>
</evidence>
<keyword evidence="6" id="KW-0597">Phosphoprotein</keyword>
<dbReference type="PANTHER" id="PTHR48005:SF44">
    <property type="entry name" value="MDIS1-INTERACTING RECEPTOR LIKE KINASE 2-LIKE ISOFORM X1"/>
    <property type="match status" value="1"/>
</dbReference>
<dbReference type="Gene3D" id="3.30.200.20">
    <property type="entry name" value="Phosphorylase Kinase, domain 1"/>
    <property type="match status" value="1"/>
</dbReference>
<gene>
    <name evidence="24" type="ORF">Prudu_022849</name>
</gene>
<keyword evidence="13 24" id="KW-0418">Kinase</keyword>
<evidence type="ECO:0000256" key="18">
    <source>
        <dbReference type="ARBA" id="ARBA00023180"/>
    </source>
</evidence>
<sequence>MPFRSSPCNWTGIQCNEAGSIVEINLVDSGLDGTLNRFDFSAFPNLSSLNLNYNNLVGEIPVGIGNATKLTLLDLGSNNFTNPIPPEIGNLLELQVLLLYNNSFTGQIPYQLSNLQKAWNLSLGANYLENPDNVRFKGMASLTDLWLYYNNLVEVPSFVSECPKLISLDLSLNLITGQVPVQLLTGLKNLEYLNLTQNSFEGQIPAGLLPPEIGNLSNLLELQMSTNSFTGTIPSTIGNLSKLVKLGLYGNQLSGNLPPEIGRMENLEELDFSFNKLQGSLPSSITSLQKITIFYVTSNNLSGSIPQDFGPTLLRNVSFSANNFSGKLPPGICNGGNLVYIAANYNKLVGPIPGSLRNCTGLNRVRLEQNLLNGNVTDAFGVYPNLEFIDLGYNQLYDFRIPSNMISGNIPPGLGKLPNMQNLDLSDNQLTGRIPVELFGPSSLLLKLNVSNNQLSDGIPAKIGALVKLQYLDFSANNLSGPIPEELGNCQELLYLQLSRNRLNGTMPFQLGNLLALQYLLDLSQNSITGKITPQIGNLIKLEILNLSHNHLSGSIPNGLQYLQSLQDVDVSYNNLEGPLPENQAFRKAPAKSVAGNPGLCGEKRQGLSPCNAESSTKNQDKNNRRKLIIAIATSVAALALLLNLVGVYIMLCRRSRANQHKKDNNIEGRSTFSVWNYMKRVDFKDIVAVTENFNDNYCIGRGGQGSVYKATLPTGDIFAVKRFQPFDESENPKENQMKNFMAEMHALTEIRHRNIIKLYGFSSYNGSMYFVYEYVERGSLNKVIQEEKEGQISNWEIRLKIIRGVAHALSYLHHDCSPRIVHRDITGNNILLDIDLEPKISDFGTARLLGENESNWTVPVGSYGYMAPELASTMKVTEKCDVYSFGVVSLELLMGKHPQELLLSLQSGEDIDMLLTDVLDKRPAPPAGPFEQSLVLATSLSLACIHENPISRPTMHQVAAQLSAASTHMSPPASFHTLTLRNLMDML</sequence>
<reference evidence="24" key="1">
    <citation type="journal article" date="2019" name="Science">
        <title>Mutation of a bHLH transcription factor allowed almond domestication.</title>
        <authorList>
            <person name="Sanchez-Perez R."/>
            <person name="Pavan S."/>
            <person name="Mazzeo R."/>
            <person name="Moldovan C."/>
            <person name="Aiese Cigliano R."/>
            <person name="Del Cueto J."/>
            <person name="Ricciardi F."/>
            <person name="Lotti C."/>
            <person name="Ricciardi L."/>
            <person name="Dicenta F."/>
            <person name="Lopez-Marques R.L."/>
            <person name="Lindberg Moller B."/>
        </authorList>
    </citation>
    <scope>NUCLEOTIDE SEQUENCE</scope>
</reference>
<accession>A0A4Y1S0A2</accession>
<evidence type="ECO:0000256" key="1">
    <source>
        <dbReference type="ARBA" id="ARBA00004191"/>
    </source>
</evidence>